<protein>
    <recommendedName>
        <fullName evidence="1">Retroviral polymerase SH3-like domain-containing protein</fullName>
    </recommendedName>
</protein>
<sequence length="391" mass="45160">MSDERIKRLVNDKVLNTLDFTDFDAYVDYIKGKQTNKTKKGAKRSSDILEIIHTNICSLDMDSYKLDPKTISGYYVGYAERSKRYKCYYLSHNIRIVESRNAKFLENDLIRRNDQSQNLIFEKNHCDIQTPISSDRLIVIHNTHQIQMEIIEQLVVQHIPQEDVNTTLRRFTRMKKSAIPSDYIVYIQEADNNVGVENDFETFSQAMKLHQINVNTTFLNGDLDEEDCSPSVAPIGKGDRFNLNQCLKNELEREQMQSIPYASVVGSLMRTNNLEVVSYSDSNFVGCVNSQKSTSRYGFIFAGKAMSWRSAKQTLTATSTMEVEFVSCFEATSHVARVRGSRYDYWTTTMGYKNLAEFGDQGHILDEFTKNTRKHVKRRKRFLDEVFCKGS</sequence>
<dbReference type="EMBL" id="CM001882">
    <property type="protein sequence ID" value="EOY03851.1"/>
    <property type="molecule type" value="Genomic_DNA"/>
</dbReference>
<accession>A0A061EG25</accession>
<proteinExistence type="predicted"/>
<name>A0A061EG25_THECC</name>
<evidence type="ECO:0000313" key="3">
    <source>
        <dbReference type="Proteomes" id="UP000026915"/>
    </source>
</evidence>
<dbReference type="InterPro" id="IPR057670">
    <property type="entry name" value="SH3_retrovirus"/>
</dbReference>
<evidence type="ECO:0000259" key="1">
    <source>
        <dbReference type="Pfam" id="PF25597"/>
    </source>
</evidence>
<dbReference type="Gramene" id="EOY03851">
    <property type="protein sequence ID" value="EOY03851"/>
    <property type="gene ID" value="TCM_019054"/>
</dbReference>
<organism evidence="2 3">
    <name type="scientific">Theobroma cacao</name>
    <name type="common">Cacao</name>
    <name type="synonym">Cocoa</name>
    <dbReference type="NCBI Taxonomy" id="3641"/>
    <lineage>
        <taxon>Eukaryota</taxon>
        <taxon>Viridiplantae</taxon>
        <taxon>Streptophyta</taxon>
        <taxon>Embryophyta</taxon>
        <taxon>Tracheophyta</taxon>
        <taxon>Spermatophyta</taxon>
        <taxon>Magnoliopsida</taxon>
        <taxon>eudicotyledons</taxon>
        <taxon>Gunneridae</taxon>
        <taxon>Pentapetalae</taxon>
        <taxon>rosids</taxon>
        <taxon>malvids</taxon>
        <taxon>Malvales</taxon>
        <taxon>Malvaceae</taxon>
        <taxon>Byttnerioideae</taxon>
        <taxon>Theobroma</taxon>
    </lineage>
</organism>
<feature type="domain" description="Retroviral polymerase SH3-like" evidence="1">
    <location>
        <begin position="65"/>
        <end position="115"/>
    </location>
</feature>
<dbReference type="CDD" id="cd09272">
    <property type="entry name" value="RNase_HI_RT_Ty1"/>
    <property type="match status" value="1"/>
</dbReference>
<dbReference type="HOGENOM" id="CLU_706775_0_0_1"/>
<dbReference type="InParanoid" id="A0A061EG25"/>
<keyword evidence="3" id="KW-1185">Reference proteome</keyword>
<dbReference type="Pfam" id="PF25597">
    <property type="entry name" value="SH3_retrovirus"/>
    <property type="match status" value="1"/>
</dbReference>
<dbReference type="Proteomes" id="UP000026915">
    <property type="component" value="Chromosome 4"/>
</dbReference>
<gene>
    <name evidence="2" type="ORF">TCM_019054</name>
</gene>
<dbReference type="AlphaFoldDB" id="A0A061EG25"/>
<reference evidence="2 3" key="1">
    <citation type="journal article" date="2013" name="Genome Biol.">
        <title>The genome sequence of the most widely cultivated cacao type and its use to identify candidate genes regulating pod color.</title>
        <authorList>
            <person name="Motamayor J.C."/>
            <person name="Mockaitis K."/>
            <person name="Schmutz J."/>
            <person name="Haiminen N."/>
            <person name="Iii D.L."/>
            <person name="Cornejo O."/>
            <person name="Findley S.D."/>
            <person name="Zheng P."/>
            <person name="Utro F."/>
            <person name="Royaert S."/>
            <person name="Saski C."/>
            <person name="Jenkins J."/>
            <person name="Podicheti R."/>
            <person name="Zhao M."/>
            <person name="Scheffler B.E."/>
            <person name="Stack J.C."/>
            <person name="Feltus F.A."/>
            <person name="Mustiga G.M."/>
            <person name="Amores F."/>
            <person name="Phillips W."/>
            <person name="Marelli J.P."/>
            <person name="May G.D."/>
            <person name="Shapiro H."/>
            <person name="Ma J."/>
            <person name="Bustamante C.D."/>
            <person name="Schnell R.J."/>
            <person name="Main D."/>
            <person name="Gilbert D."/>
            <person name="Parida L."/>
            <person name="Kuhn D.N."/>
        </authorList>
    </citation>
    <scope>NUCLEOTIDE SEQUENCE [LARGE SCALE GENOMIC DNA]</scope>
    <source>
        <strain evidence="3">cv. Matina 1-6</strain>
    </source>
</reference>
<evidence type="ECO:0000313" key="2">
    <source>
        <dbReference type="EMBL" id="EOY03851.1"/>
    </source>
</evidence>